<evidence type="ECO:0000256" key="12">
    <source>
        <dbReference type="PROSITE-ProRule" id="PRU00282"/>
    </source>
</evidence>
<evidence type="ECO:0000256" key="10">
    <source>
        <dbReference type="ARBA" id="ARBA00023128"/>
    </source>
</evidence>
<keyword evidence="6 12" id="KW-0812">Transmembrane</keyword>
<evidence type="ECO:0000256" key="9">
    <source>
        <dbReference type="ARBA" id="ARBA00022989"/>
    </source>
</evidence>
<evidence type="ECO:0000256" key="13">
    <source>
        <dbReference type="RuleBase" id="RU000488"/>
    </source>
</evidence>
<dbReference type="PROSITE" id="PS50920">
    <property type="entry name" value="SOLCAR"/>
    <property type="match status" value="3"/>
</dbReference>
<keyword evidence="11 12" id="KW-0472">Membrane</keyword>
<dbReference type="InterPro" id="IPR023395">
    <property type="entry name" value="MCP_dom_sf"/>
</dbReference>
<evidence type="ECO:0000256" key="11">
    <source>
        <dbReference type="ARBA" id="ARBA00023136"/>
    </source>
</evidence>
<keyword evidence="15" id="KW-1185">Reference proteome</keyword>
<feature type="repeat" description="Solcar" evidence="12">
    <location>
        <begin position="235"/>
        <end position="324"/>
    </location>
</feature>
<evidence type="ECO:0000256" key="7">
    <source>
        <dbReference type="ARBA" id="ARBA00022737"/>
    </source>
</evidence>
<dbReference type="InterPro" id="IPR050567">
    <property type="entry name" value="Mitochondrial_Carrier"/>
</dbReference>
<reference evidence="14 15" key="1">
    <citation type="journal article" date="2009" name="Nature">
        <title>Evolution of pathogenicity and sexual reproduction in eight Candida genomes.</title>
        <authorList>
            <person name="Butler G."/>
            <person name="Rasmussen M.D."/>
            <person name="Lin M.F."/>
            <person name="Santos M.A."/>
            <person name="Sakthikumar S."/>
            <person name="Munro C.A."/>
            <person name="Rheinbay E."/>
            <person name="Grabherr M."/>
            <person name="Forche A."/>
            <person name="Reedy J.L."/>
            <person name="Agrafioti I."/>
            <person name="Arnaud M.B."/>
            <person name="Bates S."/>
            <person name="Brown A.J."/>
            <person name="Brunke S."/>
            <person name="Costanzo M.C."/>
            <person name="Fitzpatrick D.A."/>
            <person name="de Groot P.W."/>
            <person name="Harris D."/>
            <person name="Hoyer L.L."/>
            <person name="Hube B."/>
            <person name="Klis F.M."/>
            <person name="Kodira C."/>
            <person name="Lennard N."/>
            <person name="Logue M.E."/>
            <person name="Martin R."/>
            <person name="Neiman A.M."/>
            <person name="Nikolaou E."/>
            <person name="Quail M.A."/>
            <person name="Quinn J."/>
            <person name="Santos M.C."/>
            <person name="Schmitzberger F.F."/>
            <person name="Sherlock G."/>
            <person name="Shah P."/>
            <person name="Silverstein K.A."/>
            <person name="Skrzypek M.S."/>
            <person name="Soll D."/>
            <person name="Staggs R."/>
            <person name="Stansfield I."/>
            <person name="Stumpf M.P."/>
            <person name="Sudbery P.E."/>
            <person name="Srikantha T."/>
            <person name="Zeng Q."/>
            <person name="Berman J."/>
            <person name="Berriman M."/>
            <person name="Heitman J."/>
            <person name="Gow N.A."/>
            <person name="Lorenz M.C."/>
            <person name="Birren B.W."/>
            <person name="Kellis M."/>
            <person name="Cuomo C.A."/>
        </authorList>
    </citation>
    <scope>NUCLEOTIDE SEQUENCE [LARGE SCALE GENOMIC DNA]</scope>
    <source>
        <strain evidence="15">ATCC MYA-3404 / T1</strain>
    </source>
</reference>
<dbReference type="EMBL" id="GG692398">
    <property type="protein sequence ID" value="EER32802.1"/>
    <property type="molecule type" value="Genomic_DNA"/>
</dbReference>
<evidence type="ECO:0000256" key="1">
    <source>
        <dbReference type="ARBA" id="ARBA00002238"/>
    </source>
</evidence>
<accession>C5MAY5</accession>
<evidence type="ECO:0000313" key="14">
    <source>
        <dbReference type="EMBL" id="EER32802.1"/>
    </source>
</evidence>
<comment type="function">
    <text evidence="1">Mitochondrial transporter that mediates uptake of thiamine pyrophosphate (ThPP) into mitochondria.</text>
</comment>
<keyword evidence="10" id="KW-0496">Mitochondrion</keyword>
<keyword evidence="9" id="KW-1133">Transmembrane helix</keyword>
<dbReference type="OrthoDB" id="409586at2759"/>
<protein>
    <recommendedName>
        <fullName evidence="4">Mitochondrial thiamine pyrophosphate carrier 1</fullName>
    </recommendedName>
</protein>
<dbReference type="GO" id="GO:1990575">
    <property type="term" value="P:mitochondrial L-ornithine transmembrane transport"/>
    <property type="evidence" value="ECO:0007669"/>
    <property type="project" value="TreeGrafter"/>
</dbReference>
<dbReference type="PANTHER" id="PTHR45624:SF12">
    <property type="entry name" value="MITOCHONDRIAL ORNITHINE TRANSPORTER 1"/>
    <property type="match status" value="1"/>
</dbReference>
<dbReference type="eggNOG" id="KOG0758">
    <property type="taxonomic scope" value="Eukaryota"/>
</dbReference>
<evidence type="ECO:0000256" key="8">
    <source>
        <dbReference type="ARBA" id="ARBA00022792"/>
    </source>
</evidence>
<feature type="repeat" description="Solcar" evidence="12">
    <location>
        <begin position="138"/>
        <end position="222"/>
    </location>
</feature>
<evidence type="ECO:0000256" key="6">
    <source>
        <dbReference type="ARBA" id="ARBA00022692"/>
    </source>
</evidence>
<keyword evidence="5 13" id="KW-0813">Transport</keyword>
<dbReference type="Pfam" id="PF00153">
    <property type="entry name" value="Mito_carr"/>
    <property type="match status" value="3"/>
</dbReference>
<dbReference type="GO" id="GO:0000064">
    <property type="term" value="F:L-ornithine transmembrane transporter activity"/>
    <property type="evidence" value="ECO:0007669"/>
    <property type="project" value="TreeGrafter"/>
</dbReference>
<name>C5MAY5_CANTT</name>
<keyword evidence="7" id="KW-0677">Repeat</keyword>
<evidence type="ECO:0000313" key="15">
    <source>
        <dbReference type="Proteomes" id="UP000002037"/>
    </source>
</evidence>
<dbReference type="GeneID" id="8295949"/>
<dbReference type="Gene3D" id="1.50.40.10">
    <property type="entry name" value="Mitochondrial carrier domain"/>
    <property type="match status" value="2"/>
</dbReference>
<gene>
    <name evidence="14" type="ORF">CTRG_03227</name>
</gene>
<evidence type="ECO:0000256" key="5">
    <source>
        <dbReference type="ARBA" id="ARBA00022448"/>
    </source>
</evidence>
<dbReference type="AlphaFoldDB" id="C5MAY5"/>
<dbReference type="GO" id="GO:0005743">
    <property type="term" value="C:mitochondrial inner membrane"/>
    <property type="evidence" value="ECO:0007669"/>
    <property type="project" value="UniProtKB-SubCell"/>
</dbReference>
<dbReference type="VEuPathDB" id="FungiDB:CTRG_03227"/>
<evidence type="ECO:0000256" key="2">
    <source>
        <dbReference type="ARBA" id="ARBA00004448"/>
    </source>
</evidence>
<dbReference type="PANTHER" id="PTHR45624">
    <property type="entry name" value="MITOCHONDRIAL BASIC AMINO ACIDS TRANSPORTER-RELATED"/>
    <property type="match status" value="1"/>
</dbReference>
<dbReference type="Proteomes" id="UP000002037">
    <property type="component" value="Unassembled WGS sequence"/>
</dbReference>
<dbReference type="KEGG" id="ctp:CTRG_03227"/>
<evidence type="ECO:0000256" key="3">
    <source>
        <dbReference type="ARBA" id="ARBA00006375"/>
    </source>
</evidence>
<dbReference type="InterPro" id="IPR018108">
    <property type="entry name" value="MCP_transmembrane"/>
</dbReference>
<organism evidence="14 15">
    <name type="scientific">Candida tropicalis (strain ATCC MYA-3404 / T1)</name>
    <name type="common">Yeast</name>
    <dbReference type="NCBI Taxonomy" id="294747"/>
    <lineage>
        <taxon>Eukaryota</taxon>
        <taxon>Fungi</taxon>
        <taxon>Dikarya</taxon>
        <taxon>Ascomycota</taxon>
        <taxon>Saccharomycotina</taxon>
        <taxon>Pichiomycetes</taxon>
        <taxon>Debaryomycetaceae</taxon>
        <taxon>Candida/Lodderomyces clade</taxon>
        <taxon>Candida</taxon>
    </lineage>
</organism>
<evidence type="ECO:0000256" key="4">
    <source>
        <dbReference type="ARBA" id="ARBA00021935"/>
    </source>
</evidence>
<keyword evidence="8" id="KW-0999">Mitochondrion inner membrane</keyword>
<dbReference type="HOGENOM" id="CLU_015166_16_2_1"/>
<dbReference type="PRINTS" id="PR00926">
    <property type="entry name" value="MITOCARRIER"/>
</dbReference>
<proteinExistence type="inferred from homology"/>
<dbReference type="InterPro" id="IPR002067">
    <property type="entry name" value="MCP"/>
</dbReference>
<feature type="repeat" description="Solcar" evidence="12">
    <location>
        <begin position="45"/>
        <end position="127"/>
    </location>
</feature>
<dbReference type="SUPFAM" id="SSF103506">
    <property type="entry name" value="Mitochondrial carrier"/>
    <property type="match status" value="1"/>
</dbReference>
<comment type="similarity">
    <text evidence="3 13">Belongs to the mitochondrial carrier (TC 2.A.29) family.</text>
</comment>
<dbReference type="RefSeq" id="XP_002548930.1">
    <property type="nucleotide sequence ID" value="XM_002548884.1"/>
</dbReference>
<comment type="subcellular location">
    <subcellularLocation>
        <location evidence="2">Mitochondrion inner membrane</location>
        <topology evidence="2">Multi-pass membrane protein</topology>
    </subcellularLocation>
</comment>
<sequence length="326" mass="35954">MSFSSFNKFNSYLRSSETNRPIEMSEAEERIEVQDSKLPVDNSINRKLKDIAAGFVGGATQVLIGQPFDLIKIKLQTTDASSSVQVIKNVIKNEGILAFYKGTLPPLFGVGVCVSLQFYGFHETKRQILQYTGQPSLNLWPQTYIAGAMAGVVNTPVTSPVEQLRILSQSSDKPVSLRETVAKIYKEQGVVHGIYRGFGITLLREIQAYGVWFMTYETLIQKIIDLQHYKSRDQISTPELLASGALAGNALWLSSYPLDVIKTNVQSDGFGKDSKFNGSALKATKYIFSHHGLTGFWRGIVPCLLRAVPCSAGTFASVELALRLMG</sequence>